<evidence type="ECO:0000313" key="2">
    <source>
        <dbReference type="Proteomes" id="UP000070444"/>
    </source>
</evidence>
<evidence type="ECO:0000313" key="1">
    <source>
        <dbReference type="EMBL" id="KXN66265.1"/>
    </source>
</evidence>
<keyword evidence="2" id="KW-1185">Reference proteome</keyword>
<dbReference type="Gene3D" id="3.80.10.10">
    <property type="entry name" value="Ribonuclease Inhibitor"/>
    <property type="match status" value="1"/>
</dbReference>
<gene>
    <name evidence="1" type="ORF">CONCODRAFT_87519</name>
</gene>
<dbReference type="AlphaFoldDB" id="A0A137NTZ0"/>
<dbReference type="Proteomes" id="UP000070444">
    <property type="component" value="Unassembled WGS sequence"/>
</dbReference>
<reference evidence="1 2" key="1">
    <citation type="journal article" date="2015" name="Genome Biol. Evol.">
        <title>Phylogenomic analyses indicate that early fungi evolved digesting cell walls of algal ancestors of land plants.</title>
        <authorList>
            <person name="Chang Y."/>
            <person name="Wang S."/>
            <person name="Sekimoto S."/>
            <person name="Aerts A.L."/>
            <person name="Choi C."/>
            <person name="Clum A."/>
            <person name="LaButti K.M."/>
            <person name="Lindquist E.A."/>
            <person name="Yee Ngan C."/>
            <person name="Ohm R.A."/>
            <person name="Salamov A.A."/>
            <person name="Grigoriev I.V."/>
            <person name="Spatafora J.W."/>
            <person name="Berbee M.L."/>
        </authorList>
    </citation>
    <scope>NUCLEOTIDE SEQUENCE [LARGE SCALE GENOMIC DNA]</scope>
    <source>
        <strain evidence="1 2">NRRL 28638</strain>
    </source>
</reference>
<dbReference type="SUPFAM" id="SSF52047">
    <property type="entry name" value="RNI-like"/>
    <property type="match status" value="1"/>
</dbReference>
<evidence type="ECO:0008006" key="3">
    <source>
        <dbReference type="Google" id="ProtNLM"/>
    </source>
</evidence>
<organism evidence="1 2">
    <name type="scientific">Conidiobolus coronatus (strain ATCC 28846 / CBS 209.66 / NRRL 28638)</name>
    <name type="common">Delacroixia coronata</name>
    <dbReference type="NCBI Taxonomy" id="796925"/>
    <lineage>
        <taxon>Eukaryota</taxon>
        <taxon>Fungi</taxon>
        <taxon>Fungi incertae sedis</taxon>
        <taxon>Zoopagomycota</taxon>
        <taxon>Entomophthoromycotina</taxon>
        <taxon>Entomophthoromycetes</taxon>
        <taxon>Entomophthorales</taxon>
        <taxon>Ancylistaceae</taxon>
        <taxon>Conidiobolus</taxon>
    </lineage>
</organism>
<accession>A0A137NTZ0</accession>
<dbReference type="EMBL" id="KQ964747">
    <property type="protein sequence ID" value="KXN66265.1"/>
    <property type="molecule type" value="Genomic_DNA"/>
</dbReference>
<sequence length="446" mass="52702">MKNMNWNIIFKLNTFRDHLSNNDLIQVSMSSKQSRNLLAKHIFSTLNLCSFTSSRDYSSLFIKEETDKYCNKFNTFINPYKPLESELIKSIKEFSNELKLFKGSPNKLVVDGYGSYHYLLNEVPIIFPNITTLVINDSEFTMDTLKFLLDNFKCVENLELTDNLIFHNAEASYDYTINYPISLRSLKLRKNSVMMVQDKVNPVGIYWHKEGSGIHDFNGTYQYLPNLITFDYNTDCRRPEDTGDIFGFVRLNPQLKRLILSGNIFNFELFDVIKNCENLTHLEFKCLHYPDDLKNYEMPVLYNIKHLHIKIGQQNIDAMVIDKFPNLTELVIEFHWSISNEKNILIESFPNLKSLKFISNRISKYIENLTIPKLDYLEKLEFNLNWGEESFEHVIWDVSACDKLKLVNFTKNDSYTPYENLELSDELTKQWDMYYFPHKFAYYKKS</sequence>
<proteinExistence type="predicted"/>
<protein>
    <recommendedName>
        <fullName evidence="3">F-box domain-containing protein</fullName>
    </recommendedName>
</protein>
<dbReference type="InterPro" id="IPR032675">
    <property type="entry name" value="LRR_dom_sf"/>
</dbReference>
<name>A0A137NTZ0_CONC2</name>